<dbReference type="Proteomes" id="UP000887574">
    <property type="component" value="Unplaced"/>
</dbReference>
<dbReference type="GO" id="GO:0003677">
    <property type="term" value="F:DNA binding"/>
    <property type="evidence" value="ECO:0007669"/>
    <property type="project" value="InterPro"/>
</dbReference>
<name>A0A915D9V2_9BILA</name>
<dbReference type="Gene3D" id="1.10.10.60">
    <property type="entry name" value="Homeodomain-like"/>
    <property type="match status" value="1"/>
</dbReference>
<sequence length="106" mass="12182">MSIPTKRKRAVITLDVKKKIIDASARNNSKELSKQFNLPASSIRNIVGNKAAILKATDEGVEAKRQCLQPVRNKGLEEAVLQWFKGREAKTFQYLVLFWRQERRVN</sequence>
<dbReference type="WBParaSite" id="jg17373">
    <property type="protein sequence ID" value="jg17373"/>
    <property type="gene ID" value="jg17373"/>
</dbReference>
<proteinExistence type="predicted"/>
<reference evidence="3" key="1">
    <citation type="submission" date="2022-11" db="UniProtKB">
        <authorList>
            <consortium name="WormBaseParasite"/>
        </authorList>
    </citation>
    <scope>IDENTIFICATION</scope>
</reference>
<accession>A0A915D9V2</accession>
<evidence type="ECO:0000259" key="1">
    <source>
        <dbReference type="Pfam" id="PF04218"/>
    </source>
</evidence>
<evidence type="ECO:0000313" key="3">
    <source>
        <dbReference type="WBParaSite" id="jg17373"/>
    </source>
</evidence>
<organism evidence="2 3">
    <name type="scientific">Ditylenchus dipsaci</name>
    <dbReference type="NCBI Taxonomy" id="166011"/>
    <lineage>
        <taxon>Eukaryota</taxon>
        <taxon>Metazoa</taxon>
        <taxon>Ecdysozoa</taxon>
        <taxon>Nematoda</taxon>
        <taxon>Chromadorea</taxon>
        <taxon>Rhabditida</taxon>
        <taxon>Tylenchina</taxon>
        <taxon>Tylenchomorpha</taxon>
        <taxon>Sphaerularioidea</taxon>
        <taxon>Anguinidae</taxon>
        <taxon>Anguininae</taxon>
        <taxon>Ditylenchus</taxon>
    </lineage>
</organism>
<dbReference type="InterPro" id="IPR007889">
    <property type="entry name" value="HTH_Psq"/>
</dbReference>
<evidence type="ECO:0000313" key="2">
    <source>
        <dbReference type="Proteomes" id="UP000887574"/>
    </source>
</evidence>
<dbReference type="Pfam" id="PF04218">
    <property type="entry name" value="CENP-B_N"/>
    <property type="match status" value="1"/>
</dbReference>
<feature type="domain" description="HTH psq-type" evidence="1">
    <location>
        <begin position="6"/>
        <end position="55"/>
    </location>
</feature>
<dbReference type="AlphaFoldDB" id="A0A915D9V2"/>
<keyword evidence="2" id="KW-1185">Reference proteome</keyword>
<protein>
    <submittedName>
        <fullName evidence="3">HTH psq-type domain-containing protein</fullName>
    </submittedName>
</protein>